<accession>A0A822XRZ4</accession>
<gene>
    <name evidence="1" type="ORF">HUJ06_023209</name>
</gene>
<protein>
    <submittedName>
        <fullName evidence="1">Uncharacterized protein</fullName>
    </submittedName>
</protein>
<organism evidence="1 2">
    <name type="scientific">Nelumbo nucifera</name>
    <name type="common">Sacred lotus</name>
    <dbReference type="NCBI Taxonomy" id="4432"/>
    <lineage>
        <taxon>Eukaryota</taxon>
        <taxon>Viridiplantae</taxon>
        <taxon>Streptophyta</taxon>
        <taxon>Embryophyta</taxon>
        <taxon>Tracheophyta</taxon>
        <taxon>Spermatophyta</taxon>
        <taxon>Magnoliopsida</taxon>
        <taxon>Proteales</taxon>
        <taxon>Nelumbonaceae</taxon>
        <taxon>Nelumbo</taxon>
    </lineage>
</organism>
<evidence type="ECO:0000313" key="1">
    <source>
        <dbReference type="EMBL" id="DAD21746.1"/>
    </source>
</evidence>
<comment type="caution">
    <text evidence="1">The sequence shown here is derived from an EMBL/GenBank/DDBJ whole genome shotgun (WGS) entry which is preliminary data.</text>
</comment>
<dbReference type="Proteomes" id="UP000607653">
    <property type="component" value="Unassembled WGS sequence"/>
</dbReference>
<sequence>MEEEGGEKSSIVIGLIENSAKVVSYLIQDVVSLSLSHSNILL</sequence>
<evidence type="ECO:0000313" key="2">
    <source>
        <dbReference type="Proteomes" id="UP000607653"/>
    </source>
</evidence>
<reference evidence="1 2" key="1">
    <citation type="journal article" date="2020" name="Mol. Biol. Evol.">
        <title>Distinct Expression and Methylation Patterns for Genes with Different Fates following a Single Whole-Genome Duplication in Flowering Plants.</title>
        <authorList>
            <person name="Shi T."/>
            <person name="Rahmani R.S."/>
            <person name="Gugger P.F."/>
            <person name="Wang M."/>
            <person name="Li H."/>
            <person name="Zhang Y."/>
            <person name="Li Z."/>
            <person name="Wang Q."/>
            <person name="Van de Peer Y."/>
            <person name="Marchal K."/>
            <person name="Chen J."/>
        </authorList>
    </citation>
    <scope>NUCLEOTIDE SEQUENCE [LARGE SCALE GENOMIC DNA]</scope>
    <source>
        <tissue evidence="1">Leaf</tissue>
    </source>
</reference>
<dbReference type="EMBL" id="DUZY01000001">
    <property type="protein sequence ID" value="DAD21746.1"/>
    <property type="molecule type" value="Genomic_DNA"/>
</dbReference>
<keyword evidence="2" id="KW-1185">Reference proteome</keyword>
<proteinExistence type="predicted"/>
<dbReference type="AlphaFoldDB" id="A0A822XRZ4"/>
<name>A0A822XRZ4_NELNU</name>